<dbReference type="InterPro" id="IPR011009">
    <property type="entry name" value="Kinase-like_dom_sf"/>
</dbReference>
<dbReference type="GO" id="GO:0004672">
    <property type="term" value="F:protein kinase activity"/>
    <property type="evidence" value="ECO:0007669"/>
    <property type="project" value="InterPro"/>
</dbReference>
<dbReference type="InterPro" id="IPR000719">
    <property type="entry name" value="Prot_kinase_dom"/>
</dbReference>
<evidence type="ECO:0000313" key="3">
    <source>
        <dbReference type="Proteomes" id="UP001152592"/>
    </source>
</evidence>
<dbReference type="OrthoDB" id="5424991at2759"/>
<feature type="domain" description="Protein kinase" evidence="1">
    <location>
        <begin position="186"/>
        <end position="488"/>
    </location>
</feature>
<protein>
    <recommendedName>
        <fullName evidence="1">Protein kinase domain-containing protein</fullName>
    </recommendedName>
</protein>
<dbReference type="EMBL" id="CAJVPD010000234">
    <property type="protein sequence ID" value="CAG8379181.1"/>
    <property type="molecule type" value="Genomic_DNA"/>
</dbReference>
<evidence type="ECO:0000259" key="1">
    <source>
        <dbReference type="PROSITE" id="PS50011"/>
    </source>
</evidence>
<dbReference type="PROSITE" id="PS50011">
    <property type="entry name" value="PROTEIN_KINASE_DOM"/>
    <property type="match status" value="1"/>
</dbReference>
<dbReference type="Gene3D" id="1.10.510.10">
    <property type="entry name" value="Transferase(Phosphotransferase) domain 1"/>
    <property type="match status" value="1"/>
</dbReference>
<comment type="caution">
    <text evidence="2">The sequence shown here is derived from an EMBL/GenBank/DDBJ whole genome shotgun (WGS) entry which is preliminary data.</text>
</comment>
<dbReference type="PANTHER" id="PTHR37542">
    <property type="entry name" value="HELO DOMAIN-CONTAINING PROTEIN-RELATED"/>
    <property type="match status" value="1"/>
</dbReference>
<gene>
    <name evidence="2" type="ORF">PSALAMII_LOCUS5519</name>
</gene>
<dbReference type="PANTHER" id="PTHR37542:SF1">
    <property type="entry name" value="PRION-INHIBITION AND PROPAGATION HELO DOMAIN-CONTAINING PROTEIN"/>
    <property type="match status" value="1"/>
</dbReference>
<dbReference type="Proteomes" id="UP001152592">
    <property type="component" value="Unassembled WGS sequence"/>
</dbReference>
<dbReference type="SUPFAM" id="SSF56112">
    <property type="entry name" value="Protein kinase-like (PK-like)"/>
    <property type="match status" value="1"/>
</dbReference>
<evidence type="ECO:0000313" key="2">
    <source>
        <dbReference type="EMBL" id="CAG8379181.1"/>
    </source>
</evidence>
<dbReference type="AlphaFoldDB" id="A0A9W4J5Q0"/>
<organism evidence="2 3">
    <name type="scientific">Penicillium salamii</name>
    <dbReference type="NCBI Taxonomy" id="1612424"/>
    <lineage>
        <taxon>Eukaryota</taxon>
        <taxon>Fungi</taxon>
        <taxon>Dikarya</taxon>
        <taxon>Ascomycota</taxon>
        <taxon>Pezizomycotina</taxon>
        <taxon>Eurotiomycetes</taxon>
        <taxon>Eurotiomycetidae</taxon>
        <taxon>Eurotiales</taxon>
        <taxon>Aspergillaceae</taxon>
        <taxon>Penicillium</taxon>
    </lineage>
</organism>
<name>A0A9W4J5Q0_9EURO</name>
<sequence length="539" mass="61761">MAEVAGLGLAVFSALDTCLKYGPVIIKKYKDFKEAQNEIEERVTFIEATWIKISQQLGLLKRVWDSLDEDYRDLQERIIRILQTKLEAGVSQISKLEKRAFSIRSGQDRRKAARYSLDIKASLDNAIQDLQTWETKFDPTWYLIMRGTDPTIDNNLAKCPATNTLSVARHIRDSLQESPQRKASIFLPEDKLLSARRSKIPLSTFEICEIPDLKTFILDSVECDPRKDASTFAKDVRALAQKLQRIDPFQFNLLNCLGVVRIKDPMTQKSLSFNFILRMPNNHQKPRSLRSHLYEPNYSLSQRVNLAKQLATSVSYLHVFAFVHKGIRPETVLILQGNHSHLLSLFLLGFKTFRTAEGKTMRLGNSEWEENIYQHPERQGTSPIADYIMQHDIYSLGVCLLEIGLWESFVTREGHINLPSVDVNIEPSTLARDGLLKDRFTGMAKEILPHKMGEKYAQVVVNCLTCMDDTNEDFGDLSQFEDDDGIFIGVKYIEKVWNDSEIFRAAIDSFCGRSFFNLMISQSDSRNYCIHSSSPLWHT</sequence>
<reference evidence="2" key="1">
    <citation type="submission" date="2021-07" db="EMBL/GenBank/DDBJ databases">
        <authorList>
            <person name="Branca A.L. A."/>
        </authorList>
    </citation>
    <scope>NUCLEOTIDE SEQUENCE</scope>
</reference>
<accession>A0A9W4J5Q0</accession>
<proteinExistence type="predicted"/>
<dbReference type="GO" id="GO:0005524">
    <property type="term" value="F:ATP binding"/>
    <property type="evidence" value="ECO:0007669"/>
    <property type="project" value="InterPro"/>
</dbReference>